<proteinExistence type="predicted"/>
<keyword evidence="1" id="KW-0732">Signal</keyword>
<dbReference type="AlphaFoldDB" id="A0A158KML1"/>
<feature type="chain" id="PRO_5011112872" evidence="1">
    <location>
        <begin position="26"/>
        <end position="40"/>
    </location>
</feature>
<sequence length="40" mass="4225">MKQYGLVMKTVFAVLCAGAALPADAQNLKEQVVGAWTLTS</sequence>
<dbReference type="Proteomes" id="UP000054925">
    <property type="component" value="Unassembled WGS sequence"/>
</dbReference>
<comment type="caution">
    <text evidence="2">The sequence shown here is derived from an EMBL/GenBank/DDBJ whole genome shotgun (WGS) entry which is preliminary data.</text>
</comment>
<accession>A0A158KML1</accession>
<evidence type="ECO:0000313" key="2">
    <source>
        <dbReference type="EMBL" id="SAL82324.1"/>
    </source>
</evidence>
<gene>
    <name evidence="2" type="ORF">AWB67_06092</name>
</gene>
<evidence type="ECO:0000256" key="1">
    <source>
        <dbReference type="SAM" id="SignalP"/>
    </source>
</evidence>
<evidence type="ECO:0000313" key="3">
    <source>
        <dbReference type="Proteomes" id="UP000054925"/>
    </source>
</evidence>
<organism evidence="2 3">
    <name type="scientific">Caballeronia terrestris</name>
    <dbReference type="NCBI Taxonomy" id="1226301"/>
    <lineage>
        <taxon>Bacteria</taxon>
        <taxon>Pseudomonadati</taxon>
        <taxon>Pseudomonadota</taxon>
        <taxon>Betaproteobacteria</taxon>
        <taxon>Burkholderiales</taxon>
        <taxon>Burkholderiaceae</taxon>
        <taxon>Caballeronia</taxon>
    </lineage>
</organism>
<dbReference type="EMBL" id="FCOL02000074">
    <property type="protein sequence ID" value="SAL82324.1"/>
    <property type="molecule type" value="Genomic_DNA"/>
</dbReference>
<name>A0A158KML1_9BURK</name>
<feature type="signal peptide" evidence="1">
    <location>
        <begin position="1"/>
        <end position="25"/>
    </location>
</feature>
<dbReference type="RefSeq" id="WP_268808122.1">
    <property type="nucleotide sequence ID" value="NZ_FCOL02000074.1"/>
</dbReference>
<protein>
    <submittedName>
        <fullName evidence="2">Uncharacterized protein</fullName>
    </submittedName>
</protein>
<reference evidence="2" key="1">
    <citation type="submission" date="2016-01" db="EMBL/GenBank/DDBJ databases">
        <authorList>
            <person name="Peeters C."/>
        </authorList>
    </citation>
    <scope>NUCLEOTIDE SEQUENCE [LARGE SCALE GENOMIC DNA]</scope>
    <source>
        <strain evidence="2">LMG 22937</strain>
    </source>
</reference>
<keyword evidence="3" id="KW-1185">Reference proteome</keyword>